<dbReference type="OrthoDB" id="4511384at2"/>
<dbReference type="Proteomes" id="UP000182229">
    <property type="component" value="Unassembled WGS sequence"/>
</dbReference>
<dbReference type="InterPro" id="IPR002397">
    <property type="entry name" value="Cyt_P450_B"/>
</dbReference>
<keyword evidence="5 7" id="KW-0408">Iron</keyword>
<accession>A0A1L9BHG6</accession>
<sequence length="407" mass="45791">MPPAALPWSPEYLRDPHPFYASLRESTPVLQVEPFGEAYAVTRYDDIVSVLKNPGIFSSARVEPVVSLTAESGEKAREYFSNAKNLISADPPEHTRLRALVGRAFTPHRIAELEPWMRALTRELLDRMLAREEFDLMAELAVPLPVTVISKLLGVEPERREDFKRWSDDVLKTIAMAVGTRDPAPILASLQEFHAYLERIIEQRRREPREDLISALLEASEGYLEVPDLISFTRVLLVAGNETTANLLGNAMVALLRHPRELERLLENPSLSASAVEEALRYDGPLQALVRVTSEDTQVAGHRIPEGARVMLLLACANRDPRRFEQPDRFDITRANPNSLAFGHGVHFCLGAPLARLEAKVVLEEFMSRVRHVSFAPGQEQSLDWGDSLQLRGPRALRLRAERRPTP</sequence>
<evidence type="ECO:0000256" key="7">
    <source>
        <dbReference type="RuleBase" id="RU000461"/>
    </source>
</evidence>
<evidence type="ECO:0000256" key="2">
    <source>
        <dbReference type="ARBA" id="ARBA00022617"/>
    </source>
</evidence>
<evidence type="ECO:0008006" key="10">
    <source>
        <dbReference type="Google" id="ProtNLM"/>
    </source>
</evidence>
<reference evidence="8 9" key="2">
    <citation type="submission" date="2016-12" db="EMBL/GenBank/DDBJ databases">
        <title>Draft Genome Sequence of Cystobacter ferrugineus Strain Cbfe23.</title>
        <authorList>
            <person name="Akbar S."/>
            <person name="Dowd S.E."/>
            <person name="Stevens D.C."/>
        </authorList>
    </citation>
    <scope>NUCLEOTIDE SEQUENCE [LARGE SCALE GENOMIC DNA]</scope>
    <source>
        <strain evidence="8 9">Cbfe23</strain>
    </source>
</reference>
<evidence type="ECO:0000256" key="4">
    <source>
        <dbReference type="ARBA" id="ARBA00023002"/>
    </source>
</evidence>
<dbReference type="PRINTS" id="PR00385">
    <property type="entry name" value="P450"/>
</dbReference>
<dbReference type="GO" id="GO:0004497">
    <property type="term" value="F:monooxygenase activity"/>
    <property type="evidence" value="ECO:0007669"/>
    <property type="project" value="UniProtKB-KW"/>
</dbReference>
<evidence type="ECO:0000313" key="8">
    <source>
        <dbReference type="EMBL" id="OJH41722.1"/>
    </source>
</evidence>
<dbReference type="InterPro" id="IPR001128">
    <property type="entry name" value="Cyt_P450"/>
</dbReference>
<dbReference type="PROSITE" id="PS00086">
    <property type="entry name" value="CYTOCHROME_P450"/>
    <property type="match status" value="1"/>
</dbReference>
<keyword evidence="4 7" id="KW-0560">Oxidoreductase</keyword>
<dbReference type="PRINTS" id="PR00359">
    <property type="entry name" value="BP450"/>
</dbReference>
<dbReference type="CDD" id="cd11078">
    <property type="entry name" value="CYP130-like"/>
    <property type="match status" value="1"/>
</dbReference>
<dbReference type="AlphaFoldDB" id="A0A1L9BHG6"/>
<dbReference type="FunFam" id="1.10.630.10:FF:000018">
    <property type="entry name" value="Cytochrome P450 monooxygenase"/>
    <property type="match status" value="1"/>
</dbReference>
<dbReference type="InterPro" id="IPR036396">
    <property type="entry name" value="Cyt_P450_sf"/>
</dbReference>
<dbReference type="Pfam" id="PF00067">
    <property type="entry name" value="p450"/>
    <property type="match status" value="1"/>
</dbReference>
<dbReference type="GO" id="GO:0005506">
    <property type="term" value="F:iron ion binding"/>
    <property type="evidence" value="ECO:0007669"/>
    <property type="project" value="InterPro"/>
</dbReference>
<dbReference type="SUPFAM" id="SSF48264">
    <property type="entry name" value="Cytochrome P450"/>
    <property type="match status" value="1"/>
</dbReference>
<dbReference type="PANTHER" id="PTHR46696:SF1">
    <property type="entry name" value="CYTOCHROME P450 YJIB-RELATED"/>
    <property type="match status" value="1"/>
</dbReference>
<organism evidence="8 9">
    <name type="scientific">Cystobacter ferrugineus</name>
    <dbReference type="NCBI Taxonomy" id="83449"/>
    <lineage>
        <taxon>Bacteria</taxon>
        <taxon>Pseudomonadati</taxon>
        <taxon>Myxococcota</taxon>
        <taxon>Myxococcia</taxon>
        <taxon>Myxococcales</taxon>
        <taxon>Cystobacterineae</taxon>
        <taxon>Archangiaceae</taxon>
        <taxon>Cystobacter</taxon>
    </lineage>
</organism>
<gene>
    <name evidence="8" type="ORF">BON30_00280</name>
</gene>
<dbReference type="RefSeq" id="WP_071895743.1">
    <property type="nucleotide sequence ID" value="NZ_MPIN01000001.1"/>
</dbReference>
<protein>
    <recommendedName>
        <fullName evidence="10">Cytochrome</fullName>
    </recommendedName>
</protein>
<dbReference type="STRING" id="83449.BON30_00280"/>
<dbReference type="GO" id="GO:0020037">
    <property type="term" value="F:heme binding"/>
    <property type="evidence" value="ECO:0007669"/>
    <property type="project" value="InterPro"/>
</dbReference>
<comment type="similarity">
    <text evidence="1 7">Belongs to the cytochrome P450 family.</text>
</comment>
<evidence type="ECO:0000256" key="3">
    <source>
        <dbReference type="ARBA" id="ARBA00022723"/>
    </source>
</evidence>
<proteinExistence type="inferred from homology"/>
<evidence type="ECO:0000256" key="1">
    <source>
        <dbReference type="ARBA" id="ARBA00010617"/>
    </source>
</evidence>
<dbReference type="EMBL" id="MPIN01000001">
    <property type="protein sequence ID" value="OJH41722.1"/>
    <property type="molecule type" value="Genomic_DNA"/>
</dbReference>
<comment type="caution">
    <text evidence="8">The sequence shown here is derived from an EMBL/GenBank/DDBJ whole genome shotgun (WGS) entry which is preliminary data.</text>
</comment>
<keyword evidence="3 7" id="KW-0479">Metal-binding</keyword>
<dbReference type="Gene3D" id="1.10.630.10">
    <property type="entry name" value="Cytochrome P450"/>
    <property type="match status" value="1"/>
</dbReference>
<dbReference type="GO" id="GO:0016705">
    <property type="term" value="F:oxidoreductase activity, acting on paired donors, with incorporation or reduction of molecular oxygen"/>
    <property type="evidence" value="ECO:0007669"/>
    <property type="project" value="InterPro"/>
</dbReference>
<evidence type="ECO:0000256" key="6">
    <source>
        <dbReference type="ARBA" id="ARBA00023033"/>
    </source>
</evidence>
<reference evidence="9" key="1">
    <citation type="submission" date="2016-11" db="EMBL/GenBank/DDBJ databases">
        <authorList>
            <person name="Shukria A."/>
            <person name="Stevens D.C."/>
        </authorList>
    </citation>
    <scope>NUCLEOTIDE SEQUENCE [LARGE SCALE GENOMIC DNA]</scope>
    <source>
        <strain evidence="9">Cbfe23</strain>
    </source>
</reference>
<evidence type="ECO:0000256" key="5">
    <source>
        <dbReference type="ARBA" id="ARBA00023004"/>
    </source>
</evidence>
<evidence type="ECO:0000313" key="9">
    <source>
        <dbReference type="Proteomes" id="UP000182229"/>
    </source>
</evidence>
<keyword evidence="6 7" id="KW-0503">Monooxygenase</keyword>
<keyword evidence="2 7" id="KW-0349">Heme</keyword>
<name>A0A1L9BHG6_9BACT</name>
<dbReference type="PANTHER" id="PTHR46696">
    <property type="entry name" value="P450, PUTATIVE (EUROFUNG)-RELATED"/>
    <property type="match status" value="1"/>
</dbReference>
<keyword evidence="9" id="KW-1185">Reference proteome</keyword>
<dbReference type="InterPro" id="IPR017972">
    <property type="entry name" value="Cyt_P450_CS"/>
</dbReference>